<keyword evidence="9" id="KW-0969">Cilium</keyword>
<dbReference type="PANTHER" id="PTHR30033:SF1">
    <property type="entry name" value="FLAGELLAR HOOK-ASSOCIATED PROTEIN 1"/>
    <property type="match status" value="1"/>
</dbReference>
<organism evidence="9 10">
    <name type="scientific">Maritalea porphyrae</name>
    <dbReference type="NCBI Taxonomy" id="880732"/>
    <lineage>
        <taxon>Bacteria</taxon>
        <taxon>Pseudomonadati</taxon>
        <taxon>Pseudomonadota</taxon>
        <taxon>Alphaproteobacteria</taxon>
        <taxon>Hyphomicrobiales</taxon>
        <taxon>Devosiaceae</taxon>
        <taxon>Maritalea</taxon>
    </lineage>
</organism>
<gene>
    <name evidence="9" type="ORF">GCM10007879_31030</name>
</gene>
<evidence type="ECO:0000256" key="2">
    <source>
        <dbReference type="ARBA" id="ARBA00004613"/>
    </source>
</evidence>
<evidence type="ECO:0000259" key="7">
    <source>
        <dbReference type="Pfam" id="PF06429"/>
    </source>
</evidence>
<evidence type="ECO:0000256" key="3">
    <source>
        <dbReference type="ARBA" id="ARBA00009677"/>
    </source>
</evidence>
<evidence type="ECO:0000259" key="8">
    <source>
        <dbReference type="Pfam" id="PF22638"/>
    </source>
</evidence>
<feature type="domain" description="Flagellar hook-associated protein FlgK helical" evidence="8">
    <location>
        <begin position="88"/>
        <end position="328"/>
    </location>
</feature>
<accession>A0ABQ5UWR1</accession>
<sequence length="615" mass="64968">MGLSVTLSNALAGMDMNQRGLTIVSRNVANAGTPGYHRQSLTLVEDLGSNSVNVRVAKVQRAYVQALETQTHRETSKMGAMDVKAGFMNQLDQLLGKPGSINSLDSQLSNLRASFQSLTTSPEDFVARSQVVDRAQSMAETLNFLSRSVQTMRVEAESQISVHVSEVNQYLSTLADINQDLMDTTRDDDTRISVLDERDRLISKVSELVDVTVDYRDDGSVALHTRSGVGLLDGKASQFQFQTAGNLAATALYDADPAKSGVGALTIATPSGLAMDVVAHGILHSGRIESLLEQRDNTLVTVQNQLDEIASGLALAMSTVETAGSAVSSGGADGFDVDVANMQPGNHFTVKYMEGGTPKTVNVVRVDDATKLPMDETSANGVRTIGLDFSGGIGAVATALNAALGAAVTVSNPAGSTIRILDDGAGNTTDINSFSAFHTVTADQGAGVGLSLFTDTGGTVFTNSLDGVSQKRGFSSRIAVNQSVVADNTLLVKHTATTSIGDATRPNYMIDQLAGMEFVGATTADQASGFFRVSGNVESLVKQTLNFQGNIISTTNQAHASQGIVMETLEMRAQEAYGVDIDEEMAMLLQLQNAYSANARVVTIAKELVETLMQI</sequence>
<dbReference type="InterPro" id="IPR010930">
    <property type="entry name" value="Flg_bb/hook_C_dom"/>
</dbReference>
<dbReference type="Pfam" id="PF22638">
    <property type="entry name" value="FlgK_D1"/>
    <property type="match status" value="1"/>
</dbReference>
<dbReference type="Proteomes" id="UP001161405">
    <property type="component" value="Unassembled WGS sequence"/>
</dbReference>
<protein>
    <recommendedName>
        <fullName evidence="4">Flagellar hook-associated protein 1</fullName>
    </recommendedName>
</protein>
<keyword evidence="10" id="KW-1185">Reference proteome</keyword>
<evidence type="ECO:0000256" key="6">
    <source>
        <dbReference type="ARBA" id="ARBA00023143"/>
    </source>
</evidence>
<evidence type="ECO:0000256" key="1">
    <source>
        <dbReference type="ARBA" id="ARBA00004365"/>
    </source>
</evidence>
<dbReference type="InterPro" id="IPR053927">
    <property type="entry name" value="FlgK_helical"/>
</dbReference>
<evidence type="ECO:0000256" key="5">
    <source>
        <dbReference type="ARBA" id="ARBA00022525"/>
    </source>
</evidence>
<comment type="similarity">
    <text evidence="3">Belongs to the flagella basal body rod proteins family.</text>
</comment>
<comment type="caution">
    <text evidence="9">The sequence shown here is derived from an EMBL/GenBank/DDBJ whole genome shotgun (WGS) entry which is preliminary data.</text>
</comment>
<keyword evidence="5" id="KW-0964">Secreted</keyword>
<keyword evidence="9" id="KW-0966">Cell projection</keyword>
<comment type="subcellular location">
    <subcellularLocation>
        <location evidence="1">Bacterial flagellum</location>
    </subcellularLocation>
    <subcellularLocation>
        <location evidence="2">Secreted</location>
    </subcellularLocation>
</comment>
<dbReference type="InterPro" id="IPR002371">
    <property type="entry name" value="FlgK"/>
</dbReference>
<dbReference type="Pfam" id="PF06429">
    <property type="entry name" value="Flg_bbr_C"/>
    <property type="match status" value="1"/>
</dbReference>
<dbReference type="RefSeq" id="WP_284365950.1">
    <property type="nucleotide sequence ID" value="NZ_BSNI01000002.1"/>
</dbReference>
<evidence type="ECO:0000256" key="4">
    <source>
        <dbReference type="ARBA" id="ARBA00016244"/>
    </source>
</evidence>
<proteinExistence type="inferred from homology"/>
<reference evidence="9" key="1">
    <citation type="journal article" date="2014" name="Int. J. Syst. Evol. Microbiol.">
        <title>Complete genome of a new Firmicutes species belonging to the dominant human colonic microbiota ('Ruminococcus bicirculans') reveals two chromosomes and a selective capacity to utilize plant glucans.</title>
        <authorList>
            <consortium name="NISC Comparative Sequencing Program"/>
            <person name="Wegmann U."/>
            <person name="Louis P."/>
            <person name="Goesmann A."/>
            <person name="Henrissat B."/>
            <person name="Duncan S.H."/>
            <person name="Flint H.J."/>
        </authorList>
    </citation>
    <scope>NUCLEOTIDE SEQUENCE</scope>
    <source>
        <strain evidence="9">NBRC 107169</strain>
    </source>
</reference>
<dbReference type="SUPFAM" id="SSF64518">
    <property type="entry name" value="Phase 1 flagellin"/>
    <property type="match status" value="1"/>
</dbReference>
<dbReference type="NCBIfam" id="TIGR02492">
    <property type="entry name" value="flgK_ends"/>
    <property type="match status" value="1"/>
</dbReference>
<dbReference type="EMBL" id="BSNI01000002">
    <property type="protein sequence ID" value="GLQ18854.1"/>
    <property type="molecule type" value="Genomic_DNA"/>
</dbReference>
<name>A0ABQ5UWR1_9HYPH</name>
<keyword evidence="9" id="KW-0282">Flagellum</keyword>
<feature type="domain" description="Flagellar basal-body/hook protein C-terminal" evidence="7">
    <location>
        <begin position="574"/>
        <end position="615"/>
    </location>
</feature>
<keyword evidence="6" id="KW-0975">Bacterial flagellum</keyword>
<evidence type="ECO:0000313" key="9">
    <source>
        <dbReference type="EMBL" id="GLQ18854.1"/>
    </source>
</evidence>
<evidence type="ECO:0000313" key="10">
    <source>
        <dbReference type="Proteomes" id="UP001161405"/>
    </source>
</evidence>
<reference evidence="9" key="2">
    <citation type="submission" date="2023-01" db="EMBL/GenBank/DDBJ databases">
        <title>Draft genome sequence of Maritalea porphyrae strain NBRC 107169.</title>
        <authorList>
            <person name="Sun Q."/>
            <person name="Mori K."/>
        </authorList>
    </citation>
    <scope>NUCLEOTIDE SEQUENCE</scope>
    <source>
        <strain evidence="9">NBRC 107169</strain>
    </source>
</reference>
<dbReference type="PANTHER" id="PTHR30033">
    <property type="entry name" value="FLAGELLAR HOOK-ASSOCIATED PROTEIN 1"/>
    <property type="match status" value="1"/>
</dbReference>